<gene>
    <name evidence="3" type="ORF">ACELLULO517_03660</name>
</gene>
<protein>
    <submittedName>
        <fullName evidence="3">Uncharacterized protein</fullName>
    </submittedName>
</protein>
<proteinExistence type="predicted"/>
<feature type="compositionally biased region" description="Polar residues" evidence="1">
    <location>
        <begin position="37"/>
        <end position="56"/>
    </location>
</feature>
<evidence type="ECO:0000256" key="2">
    <source>
        <dbReference type="SAM" id="SignalP"/>
    </source>
</evidence>
<feature type="region of interest" description="Disordered" evidence="1">
    <location>
        <begin position="22"/>
        <end position="105"/>
    </location>
</feature>
<organism evidence="3 4">
    <name type="scientific">Acidisoma cellulosilyticum</name>
    <dbReference type="NCBI Taxonomy" id="2802395"/>
    <lineage>
        <taxon>Bacteria</taxon>
        <taxon>Pseudomonadati</taxon>
        <taxon>Pseudomonadota</taxon>
        <taxon>Alphaproteobacteria</taxon>
        <taxon>Acetobacterales</taxon>
        <taxon>Acidocellaceae</taxon>
        <taxon>Acidisoma</taxon>
    </lineage>
</organism>
<keyword evidence="2" id="KW-0732">Signal</keyword>
<accession>A0A964E2K0</accession>
<name>A0A964E2K0_9PROT</name>
<feature type="chain" id="PRO_5036717407" evidence="2">
    <location>
        <begin position="24"/>
        <end position="105"/>
    </location>
</feature>
<dbReference type="Proteomes" id="UP000721844">
    <property type="component" value="Unassembled WGS sequence"/>
</dbReference>
<evidence type="ECO:0000313" key="3">
    <source>
        <dbReference type="EMBL" id="MCB8879317.1"/>
    </source>
</evidence>
<sequence length="105" mass="10705">MRILKPSLAIVLGLALAPAAALAQASNSSVPPPNPKASITTTNPVGQSGQGTNSVPTGGPSIDKTAHGKTHKRAHKKAYGKHYDYVRGGTKKGPSATHLKTTGTN</sequence>
<reference evidence="3 4" key="1">
    <citation type="journal article" date="2021" name="Microorganisms">
        <title>Acidisoma silvae sp. nov. and Acidisomacellulosilytica sp. nov., Two Acidophilic Bacteria Isolated from Decaying Wood, Hydrolyzing Cellulose and Producing Poly-3-hydroxybutyrate.</title>
        <authorList>
            <person name="Mieszkin S."/>
            <person name="Pouder E."/>
            <person name="Uroz S."/>
            <person name="Simon-Colin C."/>
            <person name="Alain K."/>
        </authorList>
    </citation>
    <scope>NUCLEOTIDE SEQUENCE [LARGE SCALE GENOMIC DNA]</scope>
    <source>
        <strain evidence="3 4">HW T5.17</strain>
    </source>
</reference>
<dbReference type="EMBL" id="JAESVA010000001">
    <property type="protein sequence ID" value="MCB8879317.1"/>
    <property type="molecule type" value="Genomic_DNA"/>
</dbReference>
<dbReference type="RefSeq" id="WP_227305911.1">
    <property type="nucleotide sequence ID" value="NZ_JAESVA010000001.1"/>
</dbReference>
<feature type="compositionally biased region" description="Basic residues" evidence="1">
    <location>
        <begin position="67"/>
        <end position="80"/>
    </location>
</feature>
<feature type="signal peptide" evidence="2">
    <location>
        <begin position="1"/>
        <end position="23"/>
    </location>
</feature>
<keyword evidence="4" id="KW-1185">Reference proteome</keyword>
<dbReference type="AlphaFoldDB" id="A0A964E2K0"/>
<comment type="caution">
    <text evidence="3">The sequence shown here is derived from an EMBL/GenBank/DDBJ whole genome shotgun (WGS) entry which is preliminary data.</text>
</comment>
<evidence type="ECO:0000256" key="1">
    <source>
        <dbReference type="SAM" id="MobiDB-lite"/>
    </source>
</evidence>
<evidence type="ECO:0000313" key="4">
    <source>
        <dbReference type="Proteomes" id="UP000721844"/>
    </source>
</evidence>